<dbReference type="EMBL" id="JAATIP010000065">
    <property type="protein sequence ID" value="KAF4380263.1"/>
    <property type="molecule type" value="Genomic_DNA"/>
</dbReference>
<evidence type="ECO:0000256" key="11">
    <source>
        <dbReference type="ARBA" id="ARBA00023170"/>
    </source>
</evidence>
<dbReference type="PANTHER" id="PTHR48063">
    <property type="entry name" value="LRR RECEPTOR-LIKE KINASE"/>
    <property type="match status" value="1"/>
</dbReference>
<reference evidence="13 14" key="1">
    <citation type="journal article" date="2020" name="bioRxiv">
        <title>Sequence and annotation of 42 cannabis genomes reveals extensive copy number variation in cannabinoid synthesis and pathogen resistance genes.</title>
        <authorList>
            <person name="Mckernan K.J."/>
            <person name="Helbert Y."/>
            <person name="Kane L.T."/>
            <person name="Ebling H."/>
            <person name="Zhang L."/>
            <person name="Liu B."/>
            <person name="Eaton Z."/>
            <person name="Mclaughlin S."/>
            <person name="Kingan S."/>
            <person name="Baybayan P."/>
            <person name="Concepcion G."/>
            <person name="Jordan M."/>
            <person name="Riva A."/>
            <person name="Barbazuk W."/>
            <person name="Harkins T."/>
        </authorList>
    </citation>
    <scope>NUCLEOTIDE SEQUENCE [LARGE SCALE GENOMIC DNA]</scope>
    <source>
        <strain evidence="14">cv. Jamaican Lion 4</strain>
        <tissue evidence="13">Leaf</tissue>
    </source>
</reference>
<evidence type="ECO:0000256" key="3">
    <source>
        <dbReference type="ARBA" id="ARBA00009592"/>
    </source>
</evidence>
<dbReference type="InterPro" id="IPR046956">
    <property type="entry name" value="RLP23-like"/>
</dbReference>
<dbReference type="PRINTS" id="PR00019">
    <property type="entry name" value="LEURICHRPT"/>
</dbReference>
<organism evidence="13 14">
    <name type="scientific">Cannabis sativa</name>
    <name type="common">Hemp</name>
    <name type="synonym">Marijuana</name>
    <dbReference type="NCBI Taxonomy" id="3483"/>
    <lineage>
        <taxon>Eukaryota</taxon>
        <taxon>Viridiplantae</taxon>
        <taxon>Streptophyta</taxon>
        <taxon>Embryophyta</taxon>
        <taxon>Tracheophyta</taxon>
        <taxon>Spermatophyta</taxon>
        <taxon>Magnoliopsida</taxon>
        <taxon>eudicotyledons</taxon>
        <taxon>Gunneridae</taxon>
        <taxon>Pentapetalae</taxon>
        <taxon>rosids</taxon>
        <taxon>fabids</taxon>
        <taxon>Rosales</taxon>
        <taxon>Cannabaceae</taxon>
        <taxon>Cannabis</taxon>
    </lineage>
</organism>
<comment type="similarity">
    <text evidence="3">Belongs to the RLP family.</text>
</comment>
<dbReference type="Pfam" id="PF00560">
    <property type="entry name" value="LRR_1"/>
    <property type="match status" value="5"/>
</dbReference>
<keyword evidence="4" id="KW-1003">Cell membrane</keyword>
<keyword evidence="5" id="KW-0433">Leucine-rich repeat</keyword>
<dbReference type="GO" id="GO:0005886">
    <property type="term" value="C:plasma membrane"/>
    <property type="evidence" value="ECO:0007669"/>
    <property type="project" value="UniProtKB-SubCell"/>
</dbReference>
<evidence type="ECO:0000256" key="7">
    <source>
        <dbReference type="ARBA" id="ARBA00022729"/>
    </source>
</evidence>
<evidence type="ECO:0000256" key="10">
    <source>
        <dbReference type="ARBA" id="ARBA00023136"/>
    </source>
</evidence>
<comment type="subcellular location">
    <subcellularLocation>
        <location evidence="1">Cell membrane</location>
    </subcellularLocation>
    <subcellularLocation>
        <location evidence="2">Membrane</location>
        <topology evidence="2">Single-pass type I membrane protein</topology>
    </subcellularLocation>
</comment>
<dbReference type="SUPFAM" id="SSF52058">
    <property type="entry name" value="L domain-like"/>
    <property type="match status" value="2"/>
</dbReference>
<comment type="caution">
    <text evidence="13">The sequence shown here is derived from an EMBL/GenBank/DDBJ whole genome shotgun (WGS) entry which is preliminary data.</text>
</comment>
<sequence length="444" mass="50058">MDLSQTRISDVIPNWFWKLSTNFQYLNLSHNQISGGVPDMQFNSSYFCMIYLSSNKLQGPLPRISSSVTELDLSNNLFSGDISHALCDQKIHHVENKLEILHLGDNNGLSGNISDCWMYWPSLKVINLNNANLIGQIPNSMGTLYKLESLHLRNNGLSGHIPVSLQNCTMLSVMDLGLNNIVGSLPKWMGTRLSNLMFLGFRSNKLSGKIPHELCYLDRLQILDIAHNNLFGTIPRCFGKLKGMITKPSSNNIISYSFYLGVFIENAFVVRKGREDEYSTILRLVTGLDLSNNNLSGVFPLQLTHLQALQSLNLSTNSLKGNIPKQIENMTMLESFDLSMNQLSGNIRQGMSSLTFLNHLNLSYNNFSGKIPTSTQLQSMEASSYIGNQLCGLPLLKNCTEAEEIMHKGTTSYNIEEDTDDHEEEEKYWIRSWICRCHWPIVGM</sequence>
<dbReference type="InterPro" id="IPR001611">
    <property type="entry name" value="Leu-rich_rpt"/>
</dbReference>
<protein>
    <submittedName>
        <fullName evidence="13">Uncharacterized protein</fullName>
    </submittedName>
</protein>
<dbReference type="Gene3D" id="3.80.10.10">
    <property type="entry name" value="Ribonuclease Inhibitor"/>
    <property type="match status" value="1"/>
</dbReference>
<evidence type="ECO:0000256" key="8">
    <source>
        <dbReference type="ARBA" id="ARBA00022737"/>
    </source>
</evidence>
<proteinExistence type="inferred from homology"/>
<dbReference type="InterPro" id="IPR032675">
    <property type="entry name" value="LRR_dom_sf"/>
</dbReference>
<accession>A0A7J6GBD0</accession>
<dbReference type="PANTHER" id="PTHR48063:SF98">
    <property type="entry name" value="LRR RECEPTOR-LIKE SERINE_THREONINE-PROTEIN KINASE FLS2"/>
    <property type="match status" value="1"/>
</dbReference>
<evidence type="ECO:0000256" key="1">
    <source>
        <dbReference type="ARBA" id="ARBA00004236"/>
    </source>
</evidence>
<keyword evidence="9" id="KW-1133">Transmembrane helix</keyword>
<keyword evidence="12" id="KW-0325">Glycoprotein</keyword>
<dbReference type="Pfam" id="PF13855">
    <property type="entry name" value="LRR_8"/>
    <property type="match status" value="1"/>
</dbReference>
<keyword evidence="11" id="KW-0675">Receptor</keyword>
<evidence type="ECO:0000313" key="14">
    <source>
        <dbReference type="Proteomes" id="UP000525078"/>
    </source>
</evidence>
<dbReference type="FunFam" id="3.80.10.10:FF:000213">
    <property type="entry name" value="Tyrosine-sulfated glycopeptide receptor 1"/>
    <property type="match status" value="1"/>
</dbReference>
<keyword evidence="10" id="KW-0472">Membrane</keyword>
<keyword evidence="6" id="KW-0812">Transmembrane</keyword>
<keyword evidence="7" id="KW-0732">Signal</keyword>
<evidence type="ECO:0000313" key="13">
    <source>
        <dbReference type="EMBL" id="KAF4380263.1"/>
    </source>
</evidence>
<dbReference type="Proteomes" id="UP000525078">
    <property type="component" value="Unassembled WGS sequence"/>
</dbReference>
<evidence type="ECO:0000256" key="6">
    <source>
        <dbReference type="ARBA" id="ARBA00022692"/>
    </source>
</evidence>
<name>A0A7J6GBD0_CANSA</name>
<evidence type="ECO:0000256" key="9">
    <source>
        <dbReference type="ARBA" id="ARBA00022989"/>
    </source>
</evidence>
<evidence type="ECO:0000256" key="5">
    <source>
        <dbReference type="ARBA" id="ARBA00022614"/>
    </source>
</evidence>
<keyword evidence="8" id="KW-0677">Repeat</keyword>
<dbReference type="AlphaFoldDB" id="A0A7J6GBD0"/>
<evidence type="ECO:0000256" key="4">
    <source>
        <dbReference type="ARBA" id="ARBA00022475"/>
    </source>
</evidence>
<evidence type="ECO:0000256" key="2">
    <source>
        <dbReference type="ARBA" id="ARBA00004479"/>
    </source>
</evidence>
<gene>
    <name evidence="13" type="ORF">F8388_024556</name>
</gene>
<evidence type="ECO:0000256" key="12">
    <source>
        <dbReference type="ARBA" id="ARBA00023180"/>
    </source>
</evidence>